<sequence length="349" mass="37356">MTDLLAVRDLGVAYANGRVMAVDGADLTVPRGAMLGLVGESGCGKTTLARALMGVLPPGARVTRGSVVLDGTDLVALTAAERRARLWRELAFVPQTAMSALDPVYRLRDQMREVLCERGGLSRAEADTRAAELFEAVGLHPRRLADYPHQFSGGMRQRAAIALALALRPKLVIADEPVTALDVIVQRQVLDTFRDLSERMGLSAIIVTHDISVVAYLCGHVAVMYAGKVVEHGPTEAVLQRPSHPYTMGLMNAFPDLESDEAVLAPIEGSPPPLSDPPPGCRFAPRCPFAVAACGTVVPPPTTLAADHWAADHWAADHWAACHRVAEAPALRAEARRPATWQGVAERLA</sequence>
<dbReference type="Gene3D" id="3.40.50.300">
    <property type="entry name" value="P-loop containing nucleotide triphosphate hydrolases"/>
    <property type="match status" value="1"/>
</dbReference>
<evidence type="ECO:0000259" key="8">
    <source>
        <dbReference type="PROSITE" id="PS50893"/>
    </source>
</evidence>
<keyword evidence="3" id="KW-0813">Transport</keyword>
<feature type="domain" description="ABC transporter" evidence="8">
    <location>
        <begin position="7"/>
        <end position="251"/>
    </location>
</feature>
<evidence type="ECO:0000256" key="3">
    <source>
        <dbReference type="ARBA" id="ARBA00022448"/>
    </source>
</evidence>
<keyword evidence="5" id="KW-0547">Nucleotide-binding</keyword>
<dbReference type="InterPro" id="IPR017871">
    <property type="entry name" value="ABC_transporter-like_CS"/>
</dbReference>
<dbReference type="NCBIfam" id="TIGR01727">
    <property type="entry name" value="oligo_HPY"/>
    <property type="match status" value="1"/>
</dbReference>
<dbReference type="GO" id="GO:0005524">
    <property type="term" value="F:ATP binding"/>
    <property type="evidence" value="ECO:0007669"/>
    <property type="project" value="UniProtKB-KW"/>
</dbReference>
<evidence type="ECO:0000256" key="4">
    <source>
        <dbReference type="ARBA" id="ARBA00022475"/>
    </source>
</evidence>
<organism evidence="9 10">
    <name type="scientific">Roseomonas haemaphysalidis</name>
    <dbReference type="NCBI Taxonomy" id="2768162"/>
    <lineage>
        <taxon>Bacteria</taxon>
        <taxon>Pseudomonadati</taxon>
        <taxon>Pseudomonadota</taxon>
        <taxon>Alphaproteobacteria</taxon>
        <taxon>Acetobacterales</taxon>
        <taxon>Roseomonadaceae</taxon>
        <taxon>Roseomonas</taxon>
    </lineage>
</organism>
<accession>A0ABS3KLL3</accession>
<evidence type="ECO:0000256" key="2">
    <source>
        <dbReference type="ARBA" id="ARBA00005417"/>
    </source>
</evidence>
<reference evidence="9 10" key="1">
    <citation type="submission" date="2020-09" db="EMBL/GenBank/DDBJ databases">
        <title>Roseomonas.</title>
        <authorList>
            <person name="Zhu W."/>
        </authorList>
    </citation>
    <scope>NUCLEOTIDE SEQUENCE [LARGE SCALE GENOMIC DNA]</scope>
    <source>
        <strain evidence="9 10">573</strain>
    </source>
</reference>
<dbReference type="InterPro" id="IPR050388">
    <property type="entry name" value="ABC_Ni/Peptide_Import"/>
</dbReference>
<name>A0ABS3KLL3_9PROT</name>
<comment type="subcellular location">
    <subcellularLocation>
        <location evidence="1">Cell inner membrane</location>
        <topology evidence="1">Peripheral membrane protein</topology>
    </subcellularLocation>
</comment>
<dbReference type="InterPro" id="IPR003593">
    <property type="entry name" value="AAA+_ATPase"/>
</dbReference>
<dbReference type="SUPFAM" id="SSF52540">
    <property type="entry name" value="P-loop containing nucleoside triphosphate hydrolases"/>
    <property type="match status" value="1"/>
</dbReference>
<comment type="caution">
    <text evidence="9">The sequence shown here is derived from an EMBL/GenBank/DDBJ whole genome shotgun (WGS) entry which is preliminary data.</text>
</comment>
<dbReference type="Proteomes" id="UP001518989">
    <property type="component" value="Unassembled WGS sequence"/>
</dbReference>
<gene>
    <name evidence="9" type="ORF">IAI61_04905</name>
</gene>
<dbReference type="RefSeq" id="WP_207415786.1">
    <property type="nucleotide sequence ID" value="NZ_CP061178.1"/>
</dbReference>
<evidence type="ECO:0000313" key="10">
    <source>
        <dbReference type="Proteomes" id="UP001518989"/>
    </source>
</evidence>
<keyword evidence="7" id="KW-0472">Membrane</keyword>
<dbReference type="InterPro" id="IPR003439">
    <property type="entry name" value="ABC_transporter-like_ATP-bd"/>
</dbReference>
<dbReference type="Pfam" id="PF08352">
    <property type="entry name" value="oligo_HPY"/>
    <property type="match status" value="1"/>
</dbReference>
<dbReference type="EMBL" id="JACTNG010000002">
    <property type="protein sequence ID" value="MBO1078359.1"/>
    <property type="molecule type" value="Genomic_DNA"/>
</dbReference>
<protein>
    <submittedName>
        <fullName evidence="9">ABC transporter ATP-binding protein</fullName>
    </submittedName>
</protein>
<keyword evidence="10" id="KW-1185">Reference proteome</keyword>
<dbReference type="PROSITE" id="PS00211">
    <property type="entry name" value="ABC_TRANSPORTER_1"/>
    <property type="match status" value="1"/>
</dbReference>
<dbReference type="SMART" id="SM00382">
    <property type="entry name" value="AAA"/>
    <property type="match status" value="1"/>
</dbReference>
<keyword evidence="4" id="KW-1003">Cell membrane</keyword>
<dbReference type="PANTHER" id="PTHR43297">
    <property type="entry name" value="OLIGOPEPTIDE TRANSPORT ATP-BINDING PROTEIN APPD"/>
    <property type="match status" value="1"/>
</dbReference>
<dbReference type="InterPro" id="IPR027417">
    <property type="entry name" value="P-loop_NTPase"/>
</dbReference>
<dbReference type="CDD" id="cd03257">
    <property type="entry name" value="ABC_NikE_OppD_transporters"/>
    <property type="match status" value="1"/>
</dbReference>
<comment type="similarity">
    <text evidence="2">Belongs to the ABC transporter superfamily.</text>
</comment>
<evidence type="ECO:0000256" key="1">
    <source>
        <dbReference type="ARBA" id="ARBA00004417"/>
    </source>
</evidence>
<evidence type="ECO:0000256" key="5">
    <source>
        <dbReference type="ARBA" id="ARBA00022741"/>
    </source>
</evidence>
<evidence type="ECO:0000313" key="9">
    <source>
        <dbReference type="EMBL" id="MBO1078359.1"/>
    </source>
</evidence>
<dbReference type="InterPro" id="IPR013563">
    <property type="entry name" value="Oligopep_ABC_C"/>
</dbReference>
<proteinExistence type="inferred from homology"/>
<dbReference type="PROSITE" id="PS50893">
    <property type="entry name" value="ABC_TRANSPORTER_2"/>
    <property type="match status" value="1"/>
</dbReference>
<evidence type="ECO:0000256" key="6">
    <source>
        <dbReference type="ARBA" id="ARBA00022840"/>
    </source>
</evidence>
<dbReference type="PANTHER" id="PTHR43297:SF2">
    <property type="entry name" value="DIPEPTIDE TRANSPORT ATP-BINDING PROTEIN DPPD"/>
    <property type="match status" value="1"/>
</dbReference>
<dbReference type="Pfam" id="PF00005">
    <property type="entry name" value="ABC_tran"/>
    <property type="match status" value="1"/>
</dbReference>
<evidence type="ECO:0000256" key="7">
    <source>
        <dbReference type="ARBA" id="ARBA00023136"/>
    </source>
</evidence>
<keyword evidence="6 9" id="KW-0067">ATP-binding</keyword>